<dbReference type="Pfam" id="PF03466">
    <property type="entry name" value="LysR_substrate"/>
    <property type="match status" value="1"/>
</dbReference>
<dbReference type="InterPro" id="IPR000847">
    <property type="entry name" value="LysR_HTH_N"/>
</dbReference>
<organism evidence="6 7">
    <name type="scientific">Exercitatus varius</name>
    <dbReference type="NCBI Taxonomy" id="67857"/>
    <lineage>
        <taxon>Bacteria</taxon>
        <taxon>Pseudomonadati</taxon>
        <taxon>Pseudomonadota</taxon>
        <taxon>Gammaproteobacteria</taxon>
        <taxon>Pasteurellales</taxon>
        <taxon>Pasteurellaceae</taxon>
        <taxon>Exercitatus</taxon>
    </lineage>
</organism>
<accession>A0AAW6Q7T5</accession>
<dbReference type="Gene3D" id="1.10.10.10">
    <property type="entry name" value="Winged helix-like DNA-binding domain superfamily/Winged helix DNA-binding domain"/>
    <property type="match status" value="1"/>
</dbReference>
<dbReference type="SUPFAM" id="SSF53850">
    <property type="entry name" value="Periplasmic binding protein-like II"/>
    <property type="match status" value="1"/>
</dbReference>
<evidence type="ECO:0000313" key="7">
    <source>
        <dbReference type="Proteomes" id="UP001214976"/>
    </source>
</evidence>
<dbReference type="InterPro" id="IPR036390">
    <property type="entry name" value="WH_DNA-bd_sf"/>
</dbReference>
<dbReference type="FunFam" id="3.40.190.10:FF:000017">
    <property type="entry name" value="Glycine cleavage system transcriptional activator"/>
    <property type="match status" value="1"/>
</dbReference>
<dbReference type="Pfam" id="PF00126">
    <property type="entry name" value="HTH_1"/>
    <property type="match status" value="1"/>
</dbReference>
<dbReference type="GO" id="GO:0003700">
    <property type="term" value="F:DNA-binding transcription factor activity"/>
    <property type="evidence" value="ECO:0007669"/>
    <property type="project" value="InterPro"/>
</dbReference>
<keyword evidence="3" id="KW-0238">DNA-binding</keyword>
<dbReference type="RefSeq" id="WP_317476794.1">
    <property type="nucleotide sequence ID" value="NZ_JARQTW010000007.1"/>
</dbReference>
<dbReference type="PANTHER" id="PTHR30537:SF26">
    <property type="entry name" value="GLYCINE CLEAVAGE SYSTEM TRANSCRIPTIONAL ACTIVATOR"/>
    <property type="match status" value="1"/>
</dbReference>
<dbReference type="InterPro" id="IPR005119">
    <property type="entry name" value="LysR_subst-bd"/>
</dbReference>
<dbReference type="GO" id="GO:0043565">
    <property type="term" value="F:sequence-specific DNA binding"/>
    <property type="evidence" value="ECO:0007669"/>
    <property type="project" value="TreeGrafter"/>
</dbReference>
<dbReference type="AlphaFoldDB" id="A0AAW6Q7T5"/>
<comment type="similarity">
    <text evidence="1">Belongs to the LysR transcriptional regulatory family.</text>
</comment>
<dbReference type="Proteomes" id="UP001214976">
    <property type="component" value="Unassembled WGS sequence"/>
</dbReference>
<reference evidence="6" key="1">
    <citation type="submission" date="2023-03" db="EMBL/GenBank/DDBJ databases">
        <title>Classification of Bisgaard taxon 6 and taxon 10 as Exercitatus varius gen. nov., spec. nov.</title>
        <authorList>
            <person name="Christensen H."/>
        </authorList>
    </citation>
    <scope>NUCLEOTIDE SEQUENCE</scope>
    <source>
        <strain evidence="6">86116</strain>
    </source>
</reference>
<protein>
    <submittedName>
        <fullName evidence="6">Transcriptional regulator GcvA</fullName>
    </submittedName>
</protein>
<keyword evidence="2" id="KW-0805">Transcription regulation</keyword>
<comment type="caution">
    <text evidence="6">The sequence shown here is derived from an EMBL/GenBank/DDBJ whole genome shotgun (WGS) entry which is preliminary data.</text>
</comment>
<dbReference type="InterPro" id="IPR058163">
    <property type="entry name" value="LysR-type_TF_proteobact-type"/>
</dbReference>
<dbReference type="GO" id="GO:0006351">
    <property type="term" value="P:DNA-templated transcription"/>
    <property type="evidence" value="ECO:0007669"/>
    <property type="project" value="TreeGrafter"/>
</dbReference>
<evidence type="ECO:0000256" key="4">
    <source>
        <dbReference type="ARBA" id="ARBA00023163"/>
    </source>
</evidence>
<evidence type="ECO:0000256" key="3">
    <source>
        <dbReference type="ARBA" id="ARBA00023125"/>
    </source>
</evidence>
<evidence type="ECO:0000259" key="5">
    <source>
        <dbReference type="PROSITE" id="PS50931"/>
    </source>
</evidence>
<dbReference type="SUPFAM" id="SSF46785">
    <property type="entry name" value="Winged helix' DNA-binding domain"/>
    <property type="match status" value="1"/>
</dbReference>
<gene>
    <name evidence="6" type="ORF">P7M15_03430</name>
</gene>
<feature type="domain" description="HTH lysR-type" evidence="5">
    <location>
        <begin position="6"/>
        <end position="63"/>
    </location>
</feature>
<evidence type="ECO:0000256" key="1">
    <source>
        <dbReference type="ARBA" id="ARBA00009437"/>
    </source>
</evidence>
<sequence>MFKRLPPLNSLKAFESAARNLSFTKAAEELFVTQAAVSHQIKLLEDFLGFPLFVRKSRALELTEKGEQYFTEIALLLNKLLECTQKIMAQNRPHLTISVPQTFGMHWLVPHLANFHERYPNIDVRIKAAEQDDGLLSNDVDIAIYYGRGNWDNLKAELLSQEQVVMLASPQLLAVNPVDSPADLNKHQLIHVHTRENWQNMAHYLKLDNLDTQQGVVFSHTFMGLQAARLGQGIVLANRILALQEIKNGNLQIVMPTQLQDSKAFYVVNAQAKTDDQPIVTFREWIVQEMKNKYE</sequence>
<dbReference type="FunFam" id="1.10.10.10:FF:000038">
    <property type="entry name" value="Glycine cleavage system transcriptional activator"/>
    <property type="match status" value="1"/>
</dbReference>
<evidence type="ECO:0000256" key="2">
    <source>
        <dbReference type="ARBA" id="ARBA00023015"/>
    </source>
</evidence>
<dbReference type="CDD" id="cd08432">
    <property type="entry name" value="PBP2_GcdR_TrpI_HvrB_AmpR_like"/>
    <property type="match status" value="1"/>
</dbReference>
<dbReference type="InterPro" id="IPR036388">
    <property type="entry name" value="WH-like_DNA-bd_sf"/>
</dbReference>
<evidence type="ECO:0000313" key="6">
    <source>
        <dbReference type="EMBL" id="MDG2949582.1"/>
    </source>
</evidence>
<dbReference type="PROSITE" id="PS50931">
    <property type="entry name" value="HTH_LYSR"/>
    <property type="match status" value="1"/>
</dbReference>
<keyword evidence="4" id="KW-0804">Transcription</keyword>
<dbReference type="NCBIfam" id="NF008352">
    <property type="entry name" value="PRK11139.1"/>
    <property type="match status" value="1"/>
</dbReference>
<name>A0AAW6Q7T5_9PAST</name>
<dbReference type="Gene3D" id="3.40.190.10">
    <property type="entry name" value="Periplasmic binding protein-like II"/>
    <property type="match status" value="2"/>
</dbReference>
<dbReference type="PANTHER" id="PTHR30537">
    <property type="entry name" value="HTH-TYPE TRANSCRIPTIONAL REGULATOR"/>
    <property type="match status" value="1"/>
</dbReference>
<proteinExistence type="inferred from homology"/>
<dbReference type="EMBL" id="JARQTW010000007">
    <property type="protein sequence ID" value="MDG2949582.1"/>
    <property type="molecule type" value="Genomic_DNA"/>
</dbReference>
<dbReference type="PRINTS" id="PR00039">
    <property type="entry name" value="HTHLYSR"/>
</dbReference>